<evidence type="ECO:0000259" key="4">
    <source>
        <dbReference type="Pfam" id="PF13505"/>
    </source>
</evidence>
<dbReference type="RefSeq" id="WP_161018232.1">
    <property type="nucleotide sequence ID" value="NZ_WWCP01000002.1"/>
</dbReference>
<protein>
    <submittedName>
        <fullName evidence="5">Outer membrane beta-barrel protein</fullName>
    </submittedName>
</protein>
<feature type="chain" id="PRO_5026927949" evidence="3">
    <location>
        <begin position="21"/>
        <end position="192"/>
    </location>
</feature>
<dbReference type="InterPro" id="IPR027385">
    <property type="entry name" value="Beta-barrel_OMP"/>
</dbReference>
<dbReference type="Gene3D" id="2.40.160.20">
    <property type="match status" value="1"/>
</dbReference>
<comment type="subcellular location">
    <subcellularLocation>
        <location evidence="1">Cell outer membrane</location>
    </subcellularLocation>
</comment>
<dbReference type="EMBL" id="WWCP01000002">
    <property type="protein sequence ID" value="MYM80887.1"/>
    <property type="molecule type" value="Genomic_DNA"/>
</dbReference>
<dbReference type="InterPro" id="IPR011250">
    <property type="entry name" value="OMP/PagP_B-barrel"/>
</dbReference>
<evidence type="ECO:0000313" key="5">
    <source>
        <dbReference type="EMBL" id="MYM80887.1"/>
    </source>
</evidence>
<sequence>MKKFLCPTLIVVAASSLAHAEDFYLGANINQGSKGHLKYGDGVTSVERSANQRMLSAGVFVGYVLSPSWALEGGYRDQSGNSVFDLKPGYQIKTRTSMGYLAVRTTWRLDDNWSLYGKLGVGQGRFKASLGNTSQSAGDTVHKTGVYLGVGIAYMVGKDVALQLELEHTDQLKQQGLKATMDKLSLGVKVGF</sequence>
<dbReference type="AlphaFoldDB" id="A0A6L8MDE8"/>
<dbReference type="SUPFAM" id="SSF56925">
    <property type="entry name" value="OMPA-like"/>
    <property type="match status" value="1"/>
</dbReference>
<reference evidence="5 6" key="1">
    <citation type="submission" date="2019-12" db="EMBL/GenBank/DDBJ databases">
        <title>Novel species isolated from a subtropical stream in China.</title>
        <authorList>
            <person name="Lu H."/>
        </authorList>
    </citation>
    <scope>NUCLEOTIDE SEQUENCE [LARGE SCALE GENOMIC DNA]</scope>
    <source>
        <strain evidence="5 6">FT50W</strain>
    </source>
</reference>
<comment type="caution">
    <text evidence="5">The sequence shown here is derived from an EMBL/GenBank/DDBJ whole genome shotgun (WGS) entry which is preliminary data.</text>
</comment>
<organism evidence="5 6">
    <name type="scientific">Duganella lactea</name>
    <dbReference type="NCBI Taxonomy" id="2692173"/>
    <lineage>
        <taxon>Bacteria</taxon>
        <taxon>Pseudomonadati</taxon>
        <taxon>Pseudomonadota</taxon>
        <taxon>Betaproteobacteria</taxon>
        <taxon>Burkholderiales</taxon>
        <taxon>Oxalobacteraceae</taxon>
        <taxon>Telluria group</taxon>
        <taxon>Duganella</taxon>
    </lineage>
</organism>
<proteinExistence type="predicted"/>
<dbReference type="Pfam" id="PF13505">
    <property type="entry name" value="OMP_b-brl"/>
    <property type="match status" value="1"/>
</dbReference>
<gene>
    <name evidence="5" type="ORF">GTP44_02780</name>
</gene>
<feature type="signal peptide" evidence="3">
    <location>
        <begin position="1"/>
        <end position="20"/>
    </location>
</feature>
<evidence type="ECO:0000313" key="6">
    <source>
        <dbReference type="Proteomes" id="UP000474565"/>
    </source>
</evidence>
<evidence type="ECO:0000256" key="3">
    <source>
        <dbReference type="SAM" id="SignalP"/>
    </source>
</evidence>
<evidence type="ECO:0000256" key="1">
    <source>
        <dbReference type="ARBA" id="ARBA00004442"/>
    </source>
</evidence>
<feature type="domain" description="Outer membrane protein beta-barrel" evidence="4">
    <location>
        <begin position="5"/>
        <end position="192"/>
    </location>
</feature>
<dbReference type="GO" id="GO:0009279">
    <property type="term" value="C:cell outer membrane"/>
    <property type="evidence" value="ECO:0007669"/>
    <property type="project" value="UniProtKB-SubCell"/>
</dbReference>
<keyword evidence="2 3" id="KW-0732">Signal</keyword>
<dbReference type="Proteomes" id="UP000474565">
    <property type="component" value="Unassembled WGS sequence"/>
</dbReference>
<evidence type="ECO:0000256" key="2">
    <source>
        <dbReference type="ARBA" id="ARBA00022729"/>
    </source>
</evidence>
<accession>A0A6L8MDE8</accession>
<name>A0A6L8MDE8_9BURK</name>